<feature type="compositionally biased region" description="Polar residues" evidence="1">
    <location>
        <begin position="1"/>
        <end position="10"/>
    </location>
</feature>
<organism evidence="2 3">
    <name type="scientific">Cordyceps militaris</name>
    <name type="common">Caterpillar fungus</name>
    <name type="synonym">Clavaria militaris</name>
    <dbReference type="NCBI Taxonomy" id="73501"/>
    <lineage>
        <taxon>Eukaryota</taxon>
        <taxon>Fungi</taxon>
        <taxon>Dikarya</taxon>
        <taxon>Ascomycota</taxon>
        <taxon>Pezizomycotina</taxon>
        <taxon>Sordariomycetes</taxon>
        <taxon>Hypocreomycetidae</taxon>
        <taxon>Hypocreales</taxon>
        <taxon>Cordycipitaceae</taxon>
        <taxon>Cordyceps</taxon>
    </lineage>
</organism>
<dbReference type="AlphaFoldDB" id="A0A2H4SVH7"/>
<protein>
    <submittedName>
        <fullName evidence="2">Regulator of chromosome condensation (RCC1)</fullName>
    </submittedName>
</protein>
<gene>
    <name evidence="2" type="ORF">A9K55_000068</name>
</gene>
<feature type="region of interest" description="Disordered" evidence="1">
    <location>
        <begin position="360"/>
        <end position="379"/>
    </location>
</feature>
<feature type="compositionally biased region" description="Basic and acidic residues" evidence="1">
    <location>
        <begin position="14"/>
        <end position="28"/>
    </location>
</feature>
<accession>A0A2H4SVH7</accession>
<dbReference type="VEuPathDB" id="FungiDB:A9K55_000068"/>
<feature type="region of interest" description="Disordered" evidence="1">
    <location>
        <begin position="433"/>
        <end position="495"/>
    </location>
</feature>
<feature type="region of interest" description="Disordered" evidence="1">
    <location>
        <begin position="168"/>
        <end position="202"/>
    </location>
</feature>
<evidence type="ECO:0000313" key="2">
    <source>
        <dbReference type="EMBL" id="ATY67109.1"/>
    </source>
</evidence>
<evidence type="ECO:0000256" key="1">
    <source>
        <dbReference type="SAM" id="MobiDB-lite"/>
    </source>
</evidence>
<feature type="region of interest" description="Disordered" evidence="1">
    <location>
        <begin position="1"/>
        <end position="43"/>
    </location>
</feature>
<dbReference type="EMBL" id="CP023328">
    <property type="protein sequence ID" value="ATY67109.1"/>
    <property type="molecule type" value="Genomic_DNA"/>
</dbReference>
<dbReference type="OrthoDB" id="2351940at2759"/>
<evidence type="ECO:0000313" key="3">
    <source>
        <dbReference type="Proteomes" id="UP000323067"/>
    </source>
</evidence>
<name>A0A2H4SVH7_CORMI</name>
<feature type="region of interest" description="Disordered" evidence="1">
    <location>
        <begin position="65"/>
        <end position="131"/>
    </location>
</feature>
<sequence>MSWHNSNDPSRQPPDSRRTGPRPNDDTVHPLGHIPPQSFFNAASNATPLPRIIAAARERMASSNRERINNILGDSPYTTRRWTPAPGEAVRQHPRQNRLSPPPSRFDVAPQINASPHSSVSPPVGDFTSQSPYPNRITSLEQLDRTLDEANAHLRALLDMTSANSVSRQLLPTNHSPSYTPSTRTHDFTYDNQRNKRRKVEDERYTHSVQSFRYGHYGQVEPGELEMEIASCDGGMFSNELSYAAENILKNDSSVYCTLGNRCNIVLRHRGSTTFTLSELVIKAPGSMNYSHPVREGMVFISMEQDDVLLRTAQFQIQYGPPTGIAAGTTAGTTTGNAATARDRVTFTSMDPRARLSREAQQTLSISHNRDGTSATRTGRSFLYSSGGDHDMRTPQMPREFNVSQPNFQISTEFSDDEDDAVTASVAAPVSILRRPPPNRIGPLPFENDEVDSDSDLDDGHASTTFTDNNSLRRLRRGDSSGAAPARHPTNISTTNNLLNVNFGHYAPQTSNNNHGSNNTALADAWDAHASATQEAIRAVGGGNLLAPHARFHFEKKKSKCTIRFDPPVSGRFILLKMWSSHQDLSSNIDIQSVIAHGFAGPRYFPAVEMR</sequence>
<reference evidence="2 3" key="1">
    <citation type="journal article" date="2017" name="BMC Genomics">
        <title>Chromosome level assembly and secondary metabolite potential of the parasitic fungus Cordyceps militaris.</title>
        <authorList>
            <person name="Kramer G.J."/>
            <person name="Nodwell J.R."/>
        </authorList>
    </citation>
    <scope>NUCLEOTIDE SEQUENCE [LARGE SCALE GENOMIC DNA]</scope>
    <source>
        <strain evidence="2 3">ATCC 34164</strain>
    </source>
</reference>
<feature type="compositionally biased region" description="Polar residues" evidence="1">
    <location>
        <begin position="168"/>
        <end position="183"/>
    </location>
</feature>
<proteinExistence type="predicted"/>
<feature type="compositionally biased region" description="Acidic residues" evidence="1">
    <location>
        <begin position="447"/>
        <end position="457"/>
    </location>
</feature>
<feature type="compositionally biased region" description="Polar residues" evidence="1">
    <location>
        <begin position="112"/>
        <end position="131"/>
    </location>
</feature>
<dbReference type="VEuPathDB" id="FungiDB:CCM_07371"/>
<dbReference type="Proteomes" id="UP000323067">
    <property type="component" value="Chromosome i"/>
</dbReference>